<dbReference type="Proteomes" id="UP000095287">
    <property type="component" value="Unplaced"/>
</dbReference>
<dbReference type="AlphaFoldDB" id="A0A1I7YL85"/>
<name>A0A1I7YL85_9BILA</name>
<accession>A0A1I7YL85</accession>
<sequence length="91" mass="10610">MSSKFRETVDWLVVDVVCLPESRSPVIVAFLTHGGRECENNFVWRGRKPMTMDWKEVEGDFRERFESEIAMTSFFLSPGRPGLREKELRLG</sequence>
<dbReference type="WBParaSite" id="L893_g17246.t1">
    <property type="protein sequence ID" value="L893_g17246.t1"/>
    <property type="gene ID" value="L893_g17246"/>
</dbReference>
<organism evidence="1 2">
    <name type="scientific">Steinernema glaseri</name>
    <dbReference type="NCBI Taxonomy" id="37863"/>
    <lineage>
        <taxon>Eukaryota</taxon>
        <taxon>Metazoa</taxon>
        <taxon>Ecdysozoa</taxon>
        <taxon>Nematoda</taxon>
        <taxon>Chromadorea</taxon>
        <taxon>Rhabditida</taxon>
        <taxon>Tylenchina</taxon>
        <taxon>Panagrolaimomorpha</taxon>
        <taxon>Strongyloidoidea</taxon>
        <taxon>Steinernematidae</taxon>
        <taxon>Steinernema</taxon>
    </lineage>
</organism>
<reference evidence="2" key="1">
    <citation type="submission" date="2016-11" db="UniProtKB">
        <authorList>
            <consortium name="WormBaseParasite"/>
        </authorList>
    </citation>
    <scope>IDENTIFICATION</scope>
</reference>
<keyword evidence="1" id="KW-1185">Reference proteome</keyword>
<evidence type="ECO:0000313" key="2">
    <source>
        <dbReference type="WBParaSite" id="L893_g17246.t1"/>
    </source>
</evidence>
<proteinExistence type="predicted"/>
<protein>
    <submittedName>
        <fullName evidence="2">Uncharacterized protein</fullName>
    </submittedName>
</protein>
<evidence type="ECO:0000313" key="1">
    <source>
        <dbReference type="Proteomes" id="UP000095287"/>
    </source>
</evidence>